<dbReference type="PANTHER" id="PTHR35936:SF19">
    <property type="entry name" value="AMINO-ACID-BINDING PROTEIN YXEM-RELATED"/>
    <property type="match status" value="1"/>
</dbReference>
<sequence>MKPTLLTTSLLSVLSLATASAFAGETLDRIEQNQEIRIGVTGDYMPFSEKLNDGSYVGIEHDLAAVIAEELGVKLTLVPTSWPTLMEDFQNNKYDVGMSGISVTDARKEYAYFSHSYYNYGKTPITRCEDVEKFDSLEKIDQPETTVIINEGGTNAIFARANLKQAKLHVEPTNKYVYDRILDGTVDLMIPDSVEADYRARHHDELCRSMPGFEFTESTIATMMPKDDELKARINAVLAKLEENGQLDKIIDKNMGIKI</sequence>
<dbReference type="Gene3D" id="3.40.190.10">
    <property type="entry name" value="Periplasmic binding protein-like II"/>
    <property type="match status" value="2"/>
</dbReference>
<evidence type="ECO:0000259" key="4">
    <source>
        <dbReference type="SMART" id="SM00062"/>
    </source>
</evidence>
<dbReference type="RefSeq" id="WP_107296310.1">
    <property type="nucleotide sequence ID" value="NZ_PYMB01000001.1"/>
</dbReference>
<dbReference type="InterPro" id="IPR001638">
    <property type="entry name" value="Solute-binding_3/MltF_N"/>
</dbReference>
<accession>A0A2T3NJR6</accession>
<organism evidence="5 6">
    <name type="scientific">Photobacterium rosenbergii</name>
    <dbReference type="NCBI Taxonomy" id="294936"/>
    <lineage>
        <taxon>Bacteria</taxon>
        <taxon>Pseudomonadati</taxon>
        <taxon>Pseudomonadota</taxon>
        <taxon>Gammaproteobacteria</taxon>
        <taxon>Vibrionales</taxon>
        <taxon>Vibrionaceae</taxon>
        <taxon>Photobacterium</taxon>
    </lineage>
</organism>
<reference evidence="5 6" key="1">
    <citation type="submission" date="2018-03" db="EMBL/GenBank/DDBJ databases">
        <title>Whole genome sequencing of Histamine producing bacteria.</title>
        <authorList>
            <person name="Butler K."/>
        </authorList>
    </citation>
    <scope>NUCLEOTIDE SEQUENCE [LARGE SCALE GENOMIC DNA]</scope>
    <source>
        <strain evidence="5 6">DSM 19138</strain>
    </source>
</reference>
<protein>
    <recommendedName>
        <fullName evidence="4">Solute-binding protein family 3/N-terminal domain-containing protein</fullName>
    </recommendedName>
</protein>
<comment type="caution">
    <text evidence="5">The sequence shown here is derived from an EMBL/GenBank/DDBJ whole genome shotgun (WGS) entry which is preliminary data.</text>
</comment>
<dbReference type="EMBL" id="PYMB01000001">
    <property type="protein sequence ID" value="PSW15692.1"/>
    <property type="molecule type" value="Genomic_DNA"/>
</dbReference>
<dbReference type="OrthoDB" id="7708309at2"/>
<dbReference type="SMART" id="SM00062">
    <property type="entry name" value="PBPb"/>
    <property type="match status" value="1"/>
</dbReference>
<evidence type="ECO:0000256" key="2">
    <source>
        <dbReference type="ARBA" id="ARBA00022729"/>
    </source>
</evidence>
<dbReference type="AlphaFoldDB" id="A0A2T3NJR6"/>
<name>A0A2T3NJR6_9GAMM</name>
<comment type="similarity">
    <text evidence="1">Belongs to the bacterial solute-binding protein 3 family.</text>
</comment>
<gene>
    <name evidence="5" type="ORF">C9J01_01345</name>
</gene>
<evidence type="ECO:0000256" key="1">
    <source>
        <dbReference type="ARBA" id="ARBA00010333"/>
    </source>
</evidence>
<dbReference type="Pfam" id="PF00497">
    <property type="entry name" value="SBP_bac_3"/>
    <property type="match status" value="1"/>
</dbReference>
<dbReference type="SUPFAM" id="SSF53850">
    <property type="entry name" value="Periplasmic binding protein-like II"/>
    <property type="match status" value="1"/>
</dbReference>
<dbReference type="Proteomes" id="UP000241346">
    <property type="component" value="Unassembled WGS sequence"/>
</dbReference>
<evidence type="ECO:0000313" key="5">
    <source>
        <dbReference type="EMBL" id="PSW15692.1"/>
    </source>
</evidence>
<evidence type="ECO:0000313" key="6">
    <source>
        <dbReference type="Proteomes" id="UP000241346"/>
    </source>
</evidence>
<evidence type="ECO:0000256" key="3">
    <source>
        <dbReference type="SAM" id="SignalP"/>
    </source>
</evidence>
<feature type="domain" description="Solute-binding protein family 3/N-terminal" evidence="4">
    <location>
        <begin position="35"/>
        <end position="258"/>
    </location>
</feature>
<proteinExistence type="inferred from homology"/>
<feature type="signal peptide" evidence="3">
    <location>
        <begin position="1"/>
        <end position="23"/>
    </location>
</feature>
<feature type="chain" id="PRO_5015631888" description="Solute-binding protein family 3/N-terminal domain-containing protein" evidence="3">
    <location>
        <begin position="24"/>
        <end position="259"/>
    </location>
</feature>
<dbReference type="PANTHER" id="PTHR35936">
    <property type="entry name" value="MEMBRANE-BOUND LYTIC MUREIN TRANSGLYCOSYLASE F"/>
    <property type="match status" value="1"/>
</dbReference>
<keyword evidence="2 3" id="KW-0732">Signal</keyword>